<organism evidence="4 5">
    <name type="scientific">Micromonospora sonneratiae</name>
    <dbReference type="NCBI Taxonomy" id="1184706"/>
    <lineage>
        <taxon>Bacteria</taxon>
        <taxon>Bacillati</taxon>
        <taxon>Actinomycetota</taxon>
        <taxon>Actinomycetes</taxon>
        <taxon>Micromonosporales</taxon>
        <taxon>Micromonosporaceae</taxon>
        <taxon>Micromonospora</taxon>
    </lineage>
</organism>
<keyword evidence="2" id="KW-0560">Oxidoreductase</keyword>
<reference evidence="5" key="1">
    <citation type="journal article" date="2019" name="Int. J. Syst. Evol. Microbiol.">
        <title>The Global Catalogue of Microorganisms (GCM) 10K type strain sequencing project: providing services to taxonomists for standard genome sequencing and annotation.</title>
        <authorList>
            <consortium name="The Broad Institute Genomics Platform"/>
            <consortium name="The Broad Institute Genome Sequencing Center for Infectious Disease"/>
            <person name="Wu L."/>
            <person name="Ma J."/>
        </authorList>
    </citation>
    <scope>NUCLEOTIDE SEQUENCE [LARGE SCALE GENOMIC DNA]</scope>
    <source>
        <strain evidence="5">JCM 31037</strain>
    </source>
</reference>
<dbReference type="Proteomes" id="UP001597260">
    <property type="component" value="Unassembled WGS sequence"/>
</dbReference>
<dbReference type="SUPFAM" id="SSF51735">
    <property type="entry name" value="NAD(P)-binding Rossmann-fold domains"/>
    <property type="match status" value="1"/>
</dbReference>
<keyword evidence="5" id="KW-1185">Reference proteome</keyword>
<evidence type="ECO:0000313" key="5">
    <source>
        <dbReference type="Proteomes" id="UP001597260"/>
    </source>
</evidence>
<protein>
    <submittedName>
        <fullName evidence="4">SDR family oxidoreductase</fullName>
    </submittedName>
</protein>
<dbReference type="EMBL" id="JBHTMP010000008">
    <property type="protein sequence ID" value="MFD1320987.1"/>
    <property type="molecule type" value="Genomic_DNA"/>
</dbReference>
<dbReference type="PRINTS" id="PR00081">
    <property type="entry name" value="GDHRDH"/>
</dbReference>
<dbReference type="PANTHER" id="PTHR43639">
    <property type="entry name" value="OXIDOREDUCTASE, SHORT-CHAIN DEHYDROGENASE/REDUCTASE FAMILY (AFU_ORTHOLOGUE AFUA_5G02870)"/>
    <property type="match status" value="1"/>
</dbReference>
<proteinExistence type="inferred from homology"/>
<sequence>MTDDGGTMGRLDGQGAIVTGGSRGIGRAIVLRLVADGATVVFTYQQDEAAAKQVAEETDGRAVPVRVDLGVMADVAALFEAADQHLDALDILVNNAGTAVATLIADVTESDYDRLMAVNAKGVFFTIQHAIRRMRDGGRIVSISSANTVMAGPGVAVYAASKAAVEQFTRVAARELGSRGITVNSVSPGATDTDLLRGTNSPEGLQRAEQMTPLGRLGQPADVADVVAFLLGPDGRWMTGQNLVAAGGLI</sequence>
<dbReference type="InterPro" id="IPR020904">
    <property type="entry name" value="Sc_DH/Rdtase_CS"/>
</dbReference>
<comment type="caution">
    <text evidence="4">The sequence shown here is derived from an EMBL/GenBank/DDBJ whole genome shotgun (WGS) entry which is preliminary data.</text>
</comment>
<dbReference type="Gene3D" id="3.40.50.720">
    <property type="entry name" value="NAD(P)-binding Rossmann-like Domain"/>
    <property type="match status" value="1"/>
</dbReference>
<gene>
    <name evidence="4" type="ORF">ACFQ4H_07795</name>
</gene>
<dbReference type="SMART" id="SM00822">
    <property type="entry name" value="PKS_KR"/>
    <property type="match status" value="1"/>
</dbReference>
<evidence type="ECO:0000313" key="4">
    <source>
        <dbReference type="EMBL" id="MFD1320987.1"/>
    </source>
</evidence>
<dbReference type="Pfam" id="PF13561">
    <property type="entry name" value="adh_short_C2"/>
    <property type="match status" value="1"/>
</dbReference>
<dbReference type="InterPro" id="IPR057326">
    <property type="entry name" value="KR_dom"/>
</dbReference>
<comment type="similarity">
    <text evidence="1">Belongs to the short-chain dehydrogenases/reductases (SDR) family.</text>
</comment>
<dbReference type="PANTHER" id="PTHR43639:SF1">
    <property type="entry name" value="SHORT-CHAIN DEHYDROGENASE_REDUCTASE FAMILY PROTEIN"/>
    <property type="match status" value="1"/>
</dbReference>
<name>A0ABW3YBI2_9ACTN</name>
<evidence type="ECO:0000256" key="2">
    <source>
        <dbReference type="ARBA" id="ARBA00023002"/>
    </source>
</evidence>
<dbReference type="PROSITE" id="PS00061">
    <property type="entry name" value="ADH_SHORT"/>
    <property type="match status" value="1"/>
</dbReference>
<feature type="domain" description="Ketoreductase" evidence="3">
    <location>
        <begin position="15"/>
        <end position="223"/>
    </location>
</feature>
<dbReference type="RefSeq" id="WP_377568587.1">
    <property type="nucleotide sequence ID" value="NZ_JBHTMP010000008.1"/>
</dbReference>
<dbReference type="InterPro" id="IPR002347">
    <property type="entry name" value="SDR_fam"/>
</dbReference>
<evidence type="ECO:0000259" key="3">
    <source>
        <dbReference type="SMART" id="SM00822"/>
    </source>
</evidence>
<dbReference type="PRINTS" id="PR00080">
    <property type="entry name" value="SDRFAMILY"/>
</dbReference>
<evidence type="ECO:0000256" key="1">
    <source>
        <dbReference type="ARBA" id="ARBA00006484"/>
    </source>
</evidence>
<accession>A0ABW3YBI2</accession>
<dbReference type="InterPro" id="IPR036291">
    <property type="entry name" value="NAD(P)-bd_dom_sf"/>
</dbReference>